<feature type="compositionally biased region" description="Polar residues" evidence="1">
    <location>
        <begin position="1"/>
        <end position="29"/>
    </location>
</feature>
<comment type="caution">
    <text evidence="2">The sequence shown here is derived from an EMBL/GenBank/DDBJ whole genome shotgun (WGS) entry which is preliminary data.</text>
</comment>
<accession>A0A9N9FJ11</accession>
<evidence type="ECO:0000313" key="2">
    <source>
        <dbReference type="EMBL" id="CAG8539717.1"/>
    </source>
</evidence>
<dbReference type="Gene3D" id="3.30.40.10">
    <property type="entry name" value="Zinc/RING finger domain, C3HC4 (zinc finger)"/>
    <property type="match status" value="1"/>
</dbReference>
<dbReference type="AlphaFoldDB" id="A0A9N9FJ11"/>
<reference evidence="2" key="1">
    <citation type="submission" date="2021-06" db="EMBL/GenBank/DDBJ databases">
        <authorList>
            <person name="Kallberg Y."/>
            <person name="Tangrot J."/>
            <person name="Rosling A."/>
        </authorList>
    </citation>
    <scope>NUCLEOTIDE SEQUENCE</scope>
    <source>
        <strain evidence="2">87-6 pot B 2015</strain>
    </source>
</reference>
<feature type="compositionally biased region" description="Acidic residues" evidence="1">
    <location>
        <begin position="147"/>
        <end position="156"/>
    </location>
</feature>
<evidence type="ECO:0000313" key="3">
    <source>
        <dbReference type="Proteomes" id="UP000789375"/>
    </source>
</evidence>
<name>A0A9N9FJ11_FUNMO</name>
<proteinExistence type="predicted"/>
<sequence length="438" mass="47759">MASEPSSATIANEPSTSTSEIQTDTSEPSQLEYLPKSNPKIPISIVRVLGCEHLFHRQCLENYIMRAETDPFTLTCPSCNLTIELTREEAVLASGKYHLQKKQTDTGQDDEELMASLGLVEGDSRAGQGSQSKHVTMQDQATSPIVIEDDASENNDDERTPDASNRSANVQDNLENTPNENSGNDSQDSATNDGNNNTAQNRPLGRSPRHSSRQSVTSGNNNREHNILQGLLQELSTPVRGESIENNEVDEDDSEASMPKTLARLFQKACRAETRATKAIQEEISCWYYYGKAYEEKVEEIKNARRGISDQSARNQVAIEQHFGHVTTVPLEPHVINKVYFEQTGPSRHRKLSVTLAGAGVGGLIGGALGQVTDKYTGNTGIATAITVPVQKGPAEQPTNNQIPPNIPLDTFVILNSTTVTPASASIITLRNTFNNND</sequence>
<feature type="compositionally biased region" description="Polar residues" evidence="1">
    <location>
        <begin position="127"/>
        <end position="143"/>
    </location>
</feature>
<feature type="region of interest" description="Disordered" evidence="1">
    <location>
        <begin position="1"/>
        <end position="36"/>
    </location>
</feature>
<feature type="compositionally biased region" description="Polar residues" evidence="1">
    <location>
        <begin position="162"/>
        <end position="201"/>
    </location>
</feature>
<evidence type="ECO:0000256" key="1">
    <source>
        <dbReference type="SAM" id="MobiDB-lite"/>
    </source>
</evidence>
<dbReference type="Proteomes" id="UP000789375">
    <property type="component" value="Unassembled WGS sequence"/>
</dbReference>
<dbReference type="SUPFAM" id="SSF57850">
    <property type="entry name" value="RING/U-box"/>
    <property type="match status" value="1"/>
</dbReference>
<protein>
    <submittedName>
        <fullName evidence="2">2312_t:CDS:1</fullName>
    </submittedName>
</protein>
<gene>
    <name evidence="2" type="ORF">FMOSSE_LOCUS5918</name>
</gene>
<organism evidence="2 3">
    <name type="scientific">Funneliformis mosseae</name>
    <name type="common">Endomycorrhizal fungus</name>
    <name type="synonym">Glomus mosseae</name>
    <dbReference type="NCBI Taxonomy" id="27381"/>
    <lineage>
        <taxon>Eukaryota</taxon>
        <taxon>Fungi</taxon>
        <taxon>Fungi incertae sedis</taxon>
        <taxon>Mucoromycota</taxon>
        <taxon>Glomeromycotina</taxon>
        <taxon>Glomeromycetes</taxon>
        <taxon>Glomerales</taxon>
        <taxon>Glomeraceae</taxon>
        <taxon>Funneliformis</taxon>
    </lineage>
</organism>
<dbReference type="EMBL" id="CAJVPP010001185">
    <property type="protein sequence ID" value="CAG8539717.1"/>
    <property type="molecule type" value="Genomic_DNA"/>
</dbReference>
<feature type="region of interest" description="Disordered" evidence="1">
    <location>
        <begin position="123"/>
        <end position="225"/>
    </location>
</feature>
<keyword evidence="3" id="KW-1185">Reference proteome</keyword>
<dbReference type="InterPro" id="IPR013083">
    <property type="entry name" value="Znf_RING/FYVE/PHD"/>
</dbReference>